<gene>
    <name evidence="1" type="ORF">XAP6984_930003</name>
    <name evidence="2" type="ORF">XAP7430_920003</name>
</gene>
<reference evidence="3 4" key="1">
    <citation type="submission" date="2017-10" db="EMBL/GenBank/DDBJ databases">
        <authorList>
            <person name="Regsiter A."/>
            <person name="William W."/>
        </authorList>
    </citation>
    <scope>NUCLEOTIDE SEQUENCE [LARGE SCALE GENOMIC DNA]</scope>
    <source>
        <strain evidence="1 4">CFBP6984</strain>
        <strain evidence="2 3">CFBP7430</strain>
    </source>
</reference>
<dbReference type="EMBL" id="OCYS01000152">
    <property type="protein sequence ID" value="SON92938.1"/>
    <property type="molecule type" value="Genomic_DNA"/>
</dbReference>
<dbReference type="Proteomes" id="UP000234181">
    <property type="component" value="Unassembled WGS sequence"/>
</dbReference>
<dbReference type="AlphaFoldDB" id="A0AB38E866"/>
<organism evidence="2 3">
    <name type="scientific">Xanthomonas campestris pv. phaseoli</name>
    <dbReference type="NCBI Taxonomy" id="317013"/>
    <lineage>
        <taxon>Bacteria</taxon>
        <taxon>Pseudomonadati</taxon>
        <taxon>Pseudomonadota</taxon>
        <taxon>Gammaproteobacteria</taxon>
        <taxon>Lysobacterales</taxon>
        <taxon>Lysobacteraceae</taxon>
        <taxon>Xanthomonas</taxon>
    </lineage>
</organism>
<dbReference type="EMBL" id="OCYT01000154">
    <property type="protein sequence ID" value="SON89601.1"/>
    <property type="molecule type" value="Genomic_DNA"/>
</dbReference>
<accession>A0AB38E866</accession>
<protein>
    <submittedName>
        <fullName evidence="2">Uncharacterized protein</fullName>
    </submittedName>
</protein>
<comment type="caution">
    <text evidence="2">The sequence shown here is derived from an EMBL/GenBank/DDBJ whole genome shotgun (WGS) entry which is preliminary data.</text>
</comment>
<evidence type="ECO:0000313" key="1">
    <source>
        <dbReference type="EMBL" id="SON89601.1"/>
    </source>
</evidence>
<evidence type="ECO:0000313" key="3">
    <source>
        <dbReference type="Proteomes" id="UP000234166"/>
    </source>
</evidence>
<sequence length="59" mass="6549">MQPQRFLDRRISARARLRTHYPDAVIRGQAGTGTHELRSQRRAQFLVALASCALAAGDS</sequence>
<evidence type="ECO:0000313" key="4">
    <source>
        <dbReference type="Proteomes" id="UP000234181"/>
    </source>
</evidence>
<name>A0AB38E866_XANCH</name>
<proteinExistence type="predicted"/>
<evidence type="ECO:0000313" key="2">
    <source>
        <dbReference type="EMBL" id="SON92938.1"/>
    </source>
</evidence>
<keyword evidence="4" id="KW-1185">Reference proteome</keyword>
<dbReference type="Proteomes" id="UP000234166">
    <property type="component" value="Unassembled WGS sequence"/>
</dbReference>